<proteinExistence type="predicted"/>
<accession>A0ABQ7HW68</accession>
<reference evidence="1 2" key="1">
    <citation type="submission" date="2019-01" db="EMBL/GenBank/DDBJ databases">
        <title>Genomes sequencing and comparative genomics of infectious freshwater microsporidia, Cucumispora dikerogammari and Thelohania contejeani.</title>
        <authorList>
            <person name="Cormier A."/>
            <person name="Giraud I."/>
            <person name="Wattier R."/>
            <person name="Teixeira M."/>
            <person name="Grandjean F."/>
            <person name="Rigaud T."/>
            <person name="Cordaux R."/>
        </authorList>
    </citation>
    <scope>NUCLEOTIDE SEQUENCE [LARGE SCALE GENOMIC DNA]</scope>
    <source>
        <strain evidence="1">T1</strain>
        <tissue evidence="1">Spores</tissue>
    </source>
</reference>
<dbReference type="EMBL" id="SBIQ01000274">
    <property type="protein sequence ID" value="KAF7681020.1"/>
    <property type="molecule type" value="Genomic_DNA"/>
</dbReference>
<name>A0ABQ7HW68_9MICR</name>
<dbReference type="Proteomes" id="UP001516464">
    <property type="component" value="Unassembled WGS sequence"/>
</dbReference>
<evidence type="ECO:0000313" key="1">
    <source>
        <dbReference type="EMBL" id="KAF7681020.1"/>
    </source>
</evidence>
<keyword evidence="2" id="KW-1185">Reference proteome</keyword>
<gene>
    <name evidence="1" type="ORF">TCON_2364</name>
</gene>
<evidence type="ECO:0000313" key="2">
    <source>
        <dbReference type="Proteomes" id="UP001516464"/>
    </source>
</evidence>
<sequence length="104" mass="12267">MRESFEKIRRELLARVNGLCDSNLSSKNLIIAVKEHTIFIVNYHIGLQHLEPADFLKFDHEIRQALIKHKINSKSGCKEKSYLPRREIGRCLYSVEMKSEYMFL</sequence>
<organism evidence="1 2">
    <name type="scientific">Astathelohania contejeani</name>
    <dbReference type="NCBI Taxonomy" id="164912"/>
    <lineage>
        <taxon>Eukaryota</taxon>
        <taxon>Fungi</taxon>
        <taxon>Fungi incertae sedis</taxon>
        <taxon>Microsporidia</taxon>
        <taxon>Astathelohaniidae</taxon>
        <taxon>Astathelohania</taxon>
    </lineage>
</organism>
<comment type="caution">
    <text evidence="1">The sequence shown here is derived from an EMBL/GenBank/DDBJ whole genome shotgun (WGS) entry which is preliminary data.</text>
</comment>
<protein>
    <submittedName>
        <fullName evidence="1">Uncharacterized protein</fullName>
    </submittedName>
</protein>